<proteinExistence type="predicted"/>
<accession>W2C4N1</accession>
<comment type="caution">
    <text evidence="1">The sequence shown here is derived from an EMBL/GenBank/DDBJ whole genome shotgun (WGS) entry which is preliminary data.</text>
</comment>
<dbReference type="AlphaFoldDB" id="W2C4N1"/>
<protein>
    <submittedName>
        <fullName evidence="1">Uncharacterized protein</fullName>
    </submittedName>
</protein>
<evidence type="ECO:0000313" key="2">
    <source>
        <dbReference type="Proteomes" id="UP000018837"/>
    </source>
</evidence>
<evidence type="ECO:0000313" key="1">
    <source>
        <dbReference type="EMBL" id="ETK02159.1"/>
    </source>
</evidence>
<name>W2C4N1_9BACT</name>
<sequence>MCEKHFTRYQRKGWEHQETNRQIDIGYDACRVFTPVNEVPDGKAGDQTCGKAYDDADLERLNIL</sequence>
<dbReference type="EMBL" id="AYUF01000401">
    <property type="protein sequence ID" value="ETK02159.1"/>
    <property type="molecule type" value="Genomic_DNA"/>
</dbReference>
<organism evidence="1 2">
    <name type="scientific">Tannerella sp. oral taxon BU063 isolate Cell 2</name>
    <dbReference type="NCBI Taxonomy" id="1411148"/>
    <lineage>
        <taxon>Bacteria</taxon>
        <taxon>Pseudomonadati</taxon>
        <taxon>Bacteroidota</taxon>
        <taxon>Bacteroidia</taxon>
        <taxon>Bacteroidales</taxon>
        <taxon>Tannerellaceae</taxon>
        <taxon>Tannerella</taxon>
    </lineage>
</organism>
<dbReference type="Proteomes" id="UP000018837">
    <property type="component" value="Unassembled WGS sequence"/>
</dbReference>
<gene>
    <name evidence="1" type="ORF">N425_05890</name>
</gene>
<reference evidence="1 2" key="1">
    <citation type="submission" date="2013-11" db="EMBL/GenBank/DDBJ databases">
        <title>Single cell genomics of uncultured Tannerella BU063 (oral taxon 286).</title>
        <authorList>
            <person name="Beall C.J."/>
            <person name="Campbell A.G."/>
            <person name="Griffen A.L."/>
            <person name="Podar M."/>
            <person name="Leys E.J."/>
        </authorList>
    </citation>
    <scope>NUCLEOTIDE SEQUENCE [LARGE SCALE GENOMIC DNA]</scope>
    <source>
        <strain evidence="1">Cell 2</strain>
    </source>
</reference>